<accession>A0A2I0W309</accession>
<dbReference type="AlphaFoldDB" id="A0A2I0W309"/>
<name>A0A2I0W309_9ASPA</name>
<organism evidence="1 2">
    <name type="scientific">Dendrobium catenatum</name>
    <dbReference type="NCBI Taxonomy" id="906689"/>
    <lineage>
        <taxon>Eukaryota</taxon>
        <taxon>Viridiplantae</taxon>
        <taxon>Streptophyta</taxon>
        <taxon>Embryophyta</taxon>
        <taxon>Tracheophyta</taxon>
        <taxon>Spermatophyta</taxon>
        <taxon>Magnoliopsida</taxon>
        <taxon>Liliopsida</taxon>
        <taxon>Asparagales</taxon>
        <taxon>Orchidaceae</taxon>
        <taxon>Epidendroideae</taxon>
        <taxon>Malaxideae</taxon>
        <taxon>Dendrobiinae</taxon>
        <taxon>Dendrobium</taxon>
    </lineage>
</organism>
<dbReference type="EMBL" id="KZ502957">
    <property type="protein sequence ID" value="PKU70046.1"/>
    <property type="molecule type" value="Genomic_DNA"/>
</dbReference>
<evidence type="ECO:0000313" key="2">
    <source>
        <dbReference type="Proteomes" id="UP000233837"/>
    </source>
</evidence>
<dbReference type="Proteomes" id="UP000233837">
    <property type="component" value="Unassembled WGS sequence"/>
</dbReference>
<proteinExistence type="predicted"/>
<sequence length="73" mass="8009">MEAQVVSNEALSNNLTTMNPLALPLTEKVDSVIVDLDASMHDWEAFSIVPLLAEAIVDEENDQCLINKVLLDV</sequence>
<evidence type="ECO:0000313" key="1">
    <source>
        <dbReference type="EMBL" id="PKU70046.1"/>
    </source>
</evidence>
<protein>
    <submittedName>
        <fullName evidence="1">Uncharacterized protein</fullName>
    </submittedName>
</protein>
<reference evidence="1 2" key="2">
    <citation type="journal article" date="2017" name="Nature">
        <title>The Apostasia genome and the evolution of orchids.</title>
        <authorList>
            <person name="Zhang G.Q."/>
            <person name="Liu K.W."/>
            <person name="Li Z."/>
            <person name="Lohaus R."/>
            <person name="Hsiao Y.Y."/>
            <person name="Niu S.C."/>
            <person name="Wang J.Y."/>
            <person name="Lin Y.C."/>
            <person name="Xu Q."/>
            <person name="Chen L.J."/>
            <person name="Yoshida K."/>
            <person name="Fujiwara S."/>
            <person name="Wang Z.W."/>
            <person name="Zhang Y.Q."/>
            <person name="Mitsuda N."/>
            <person name="Wang M."/>
            <person name="Liu G.H."/>
            <person name="Pecoraro L."/>
            <person name="Huang H.X."/>
            <person name="Xiao X.J."/>
            <person name="Lin M."/>
            <person name="Wu X.Y."/>
            <person name="Wu W.L."/>
            <person name="Chen Y.Y."/>
            <person name="Chang S.B."/>
            <person name="Sakamoto S."/>
            <person name="Ohme-Takagi M."/>
            <person name="Yagi M."/>
            <person name="Zeng S.J."/>
            <person name="Shen C.Y."/>
            <person name="Yeh C.M."/>
            <person name="Luo Y.B."/>
            <person name="Tsai W.C."/>
            <person name="Van de Peer Y."/>
            <person name="Liu Z.J."/>
        </authorList>
    </citation>
    <scope>NUCLEOTIDE SEQUENCE [LARGE SCALE GENOMIC DNA]</scope>
    <source>
        <tissue evidence="1">The whole plant</tissue>
    </source>
</reference>
<gene>
    <name evidence="1" type="ORF">MA16_Dca014492</name>
</gene>
<keyword evidence="2" id="KW-1185">Reference proteome</keyword>
<reference evidence="1 2" key="1">
    <citation type="journal article" date="2016" name="Sci. Rep.">
        <title>The Dendrobium catenatum Lindl. genome sequence provides insights into polysaccharide synthase, floral development and adaptive evolution.</title>
        <authorList>
            <person name="Zhang G.Q."/>
            <person name="Xu Q."/>
            <person name="Bian C."/>
            <person name="Tsai W.C."/>
            <person name="Yeh C.M."/>
            <person name="Liu K.W."/>
            <person name="Yoshida K."/>
            <person name="Zhang L.S."/>
            <person name="Chang S.B."/>
            <person name="Chen F."/>
            <person name="Shi Y."/>
            <person name="Su Y.Y."/>
            <person name="Zhang Y.Q."/>
            <person name="Chen L.J."/>
            <person name="Yin Y."/>
            <person name="Lin M."/>
            <person name="Huang H."/>
            <person name="Deng H."/>
            <person name="Wang Z.W."/>
            <person name="Zhu S.L."/>
            <person name="Zhao X."/>
            <person name="Deng C."/>
            <person name="Niu S.C."/>
            <person name="Huang J."/>
            <person name="Wang M."/>
            <person name="Liu G.H."/>
            <person name="Yang H.J."/>
            <person name="Xiao X.J."/>
            <person name="Hsiao Y.Y."/>
            <person name="Wu W.L."/>
            <person name="Chen Y.Y."/>
            <person name="Mitsuda N."/>
            <person name="Ohme-Takagi M."/>
            <person name="Luo Y.B."/>
            <person name="Van de Peer Y."/>
            <person name="Liu Z.J."/>
        </authorList>
    </citation>
    <scope>NUCLEOTIDE SEQUENCE [LARGE SCALE GENOMIC DNA]</scope>
    <source>
        <tissue evidence="1">The whole plant</tissue>
    </source>
</reference>